<sequence length="184" mass="20759">MMRQAVPLQAMEVNGGTDIHLQPMEDPTPEQVDVPKGGCDQVESPCWALLPAVSWQDLCTYGERSPHWSRFAGRTCEPVGDPHWSSLFLKNCSPWEGPTLEKFVEDCLLWEGPHAGAGEECKWTTAKQDIQYLRELAVVQNIYSDLNNNQGSKDPDEVQCTQAMWQRLVQNTSVFYTNTLAIMD</sequence>
<organism evidence="1 2">
    <name type="scientific">Mycteria americana</name>
    <name type="common">Wood stork</name>
    <dbReference type="NCBI Taxonomy" id="33587"/>
    <lineage>
        <taxon>Eukaryota</taxon>
        <taxon>Metazoa</taxon>
        <taxon>Chordata</taxon>
        <taxon>Craniata</taxon>
        <taxon>Vertebrata</taxon>
        <taxon>Euteleostomi</taxon>
        <taxon>Archelosauria</taxon>
        <taxon>Archosauria</taxon>
        <taxon>Dinosauria</taxon>
        <taxon>Saurischia</taxon>
        <taxon>Theropoda</taxon>
        <taxon>Coelurosauria</taxon>
        <taxon>Aves</taxon>
        <taxon>Neognathae</taxon>
        <taxon>Neoaves</taxon>
        <taxon>Aequornithes</taxon>
        <taxon>Ciconiiformes</taxon>
        <taxon>Ciconiidae</taxon>
        <taxon>Mycteria</taxon>
    </lineage>
</organism>
<protein>
    <submittedName>
        <fullName evidence="1">Uncharacterized protein</fullName>
    </submittedName>
</protein>
<keyword evidence="2" id="KW-1185">Reference proteome</keyword>
<comment type="caution">
    <text evidence="1">The sequence shown here is derived from an EMBL/GenBank/DDBJ whole genome shotgun (WGS) entry which is preliminary data.</text>
</comment>
<evidence type="ECO:0000313" key="1">
    <source>
        <dbReference type="EMBL" id="KAK4811365.1"/>
    </source>
</evidence>
<dbReference type="EMBL" id="JAUNZN010000018">
    <property type="protein sequence ID" value="KAK4811365.1"/>
    <property type="molecule type" value="Genomic_DNA"/>
</dbReference>
<dbReference type="AlphaFoldDB" id="A0AAN7MQ92"/>
<proteinExistence type="predicted"/>
<reference evidence="1 2" key="1">
    <citation type="journal article" date="2023" name="J. Hered.">
        <title>Chromosome-level genome of the wood stork (Mycteria americana) provides insight into avian chromosome evolution.</title>
        <authorList>
            <person name="Flamio R. Jr."/>
            <person name="Ramstad K.M."/>
        </authorList>
    </citation>
    <scope>NUCLEOTIDE SEQUENCE [LARGE SCALE GENOMIC DNA]</scope>
    <source>
        <strain evidence="1">JAX WOST 10</strain>
    </source>
</reference>
<accession>A0AAN7MQ92</accession>
<name>A0AAN7MQ92_MYCAM</name>
<dbReference type="Proteomes" id="UP001333110">
    <property type="component" value="Unassembled WGS sequence"/>
</dbReference>
<evidence type="ECO:0000313" key="2">
    <source>
        <dbReference type="Proteomes" id="UP001333110"/>
    </source>
</evidence>
<gene>
    <name evidence="1" type="ORF">QYF61_027594</name>
</gene>